<dbReference type="InterPro" id="IPR002052">
    <property type="entry name" value="DNA_methylase_N6_adenine_CS"/>
</dbReference>
<evidence type="ECO:0000256" key="6">
    <source>
        <dbReference type="ARBA" id="ARBA00022747"/>
    </source>
</evidence>
<keyword evidence="4" id="KW-0808">Transferase</keyword>
<dbReference type="GO" id="GO:0008170">
    <property type="term" value="F:N-methyltransferase activity"/>
    <property type="evidence" value="ECO:0007669"/>
    <property type="project" value="InterPro"/>
</dbReference>
<dbReference type="Gene3D" id="1.20.1260.30">
    <property type="match status" value="1"/>
</dbReference>
<dbReference type="GO" id="GO:0004519">
    <property type="term" value="F:endonuclease activity"/>
    <property type="evidence" value="ECO:0007669"/>
    <property type="project" value="UniProtKB-KW"/>
</dbReference>
<dbReference type="InterPro" id="IPR051537">
    <property type="entry name" value="DNA_Adenine_Mtase"/>
</dbReference>
<dbReference type="Gene3D" id="3.40.50.150">
    <property type="entry name" value="Vaccinia Virus protein VP39"/>
    <property type="match status" value="1"/>
</dbReference>
<dbReference type="GO" id="GO:0003677">
    <property type="term" value="F:DNA binding"/>
    <property type="evidence" value="ECO:0007669"/>
    <property type="project" value="InterPro"/>
</dbReference>
<keyword evidence="5" id="KW-0949">S-adenosyl-L-methionine</keyword>
<protein>
    <recommendedName>
        <fullName evidence="2">site-specific DNA-methyltransferase (adenine-specific)</fullName>
        <ecNumber evidence="2">2.1.1.72</ecNumber>
    </recommendedName>
</protein>
<dbReference type="InterPro" id="IPR003356">
    <property type="entry name" value="DNA_methylase_A-5"/>
</dbReference>
<dbReference type="Proteomes" id="UP000599578">
    <property type="component" value="Unassembled WGS sequence"/>
</dbReference>
<keyword evidence="11" id="KW-1185">Reference proteome</keyword>
<organism evidence="10 11">
    <name type="scientific">Marinobacterium nitratireducens</name>
    <dbReference type="NCBI Taxonomy" id="518897"/>
    <lineage>
        <taxon>Bacteria</taxon>
        <taxon>Pseudomonadati</taxon>
        <taxon>Pseudomonadota</taxon>
        <taxon>Gammaproteobacteria</taxon>
        <taxon>Oceanospirillales</taxon>
        <taxon>Oceanospirillaceae</taxon>
        <taxon>Marinobacterium</taxon>
    </lineage>
</organism>
<feature type="domain" description="DNA methylase adenine-specific" evidence="8">
    <location>
        <begin position="140"/>
        <end position="454"/>
    </location>
</feature>
<comment type="similarity">
    <text evidence="1">Belongs to the N(4)/N(6)-methyltransferase family.</text>
</comment>
<evidence type="ECO:0000256" key="4">
    <source>
        <dbReference type="ARBA" id="ARBA00022679"/>
    </source>
</evidence>
<dbReference type="Pfam" id="PF12161">
    <property type="entry name" value="HsdM_N"/>
    <property type="match status" value="1"/>
</dbReference>
<dbReference type="RefSeq" id="WP_188858455.1">
    <property type="nucleotide sequence ID" value="NZ_BMLT01000002.1"/>
</dbReference>
<dbReference type="EC" id="2.1.1.72" evidence="2"/>
<proteinExistence type="inferred from homology"/>
<evidence type="ECO:0000256" key="5">
    <source>
        <dbReference type="ARBA" id="ARBA00022691"/>
    </source>
</evidence>
<dbReference type="InterPro" id="IPR029063">
    <property type="entry name" value="SAM-dependent_MTases_sf"/>
</dbReference>
<comment type="caution">
    <text evidence="10">The sequence shown here is derived from an EMBL/GenBank/DDBJ whole genome shotgun (WGS) entry which is preliminary data.</text>
</comment>
<dbReference type="GO" id="GO:0032259">
    <property type="term" value="P:methylation"/>
    <property type="evidence" value="ECO:0007669"/>
    <property type="project" value="UniProtKB-KW"/>
</dbReference>
<keyword evidence="10" id="KW-0378">Hydrolase</keyword>
<reference evidence="10 11" key="1">
    <citation type="journal article" date="2014" name="Int. J. Syst. Evol. Microbiol.">
        <title>Complete genome sequence of Corynebacterium casei LMG S-19264T (=DSM 44701T), isolated from a smear-ripened cheese.</title>
        <authorList>
            <consortium name="US DOE Joint Genome Institute (JGI-PGF)"/>
            <person name="Walter F."/>
            <person name="Albersmeier A."/>
            <person name="Kalinowski J."/>
            <person name="Ruckert C."/>
        </authorList>
    </citation>
    <scope>NUCLEOTIDE SEQUENCE [LARGE SCALE GENOMIC DNA]</scope>
    <source>
        <strain evidence="10 11">CGMCC 1.7286</strain>
    </source>
</reference>
<evidence type="ECO:0000313" key="11">
    <source>
        <dbReference type="Proteomes" id="UP000599578"/>
    </source>
</evidence>
<dbReference type="SUPFAM" id="SSF53335">
    <property type="entry name" value="S-adenosyl-L-methionine-dependent methyltransferases"/>
    <property type="match status" value="1"/>
</dbReference>
<evidence type="ECO:0000313" key="10">
    <source>
        <dbReference type="EMBL" id="GGO77581.1"/>
    </source>
</evidence>
<keyword evidence="10" id="KW-0540">Nuclease</keyword>
<evidence type="ECO:0000259" key="8">
    <source>
        <dbReference type="Pfam" id="PF02384"/>
    </source>
</evidence>
<gene>
    <name evidence="10" type="primary">hsdM</name>
    <name evidence="10" type="ORF">GCM10011348_07460</name>
</gene>
<evidence type="ECO:0000259" key="9">
    <source>
        <dbReference type="Pfam" id="PF12161"/>
    </source>
</evidence>
<dbReference type="GO" id="GO:0009007">
    <property type="term" value="F:site-specific DNA-methyltransferase (adenine-specific) activity"/>
    <property type="evidence" value="ECO:0007669"/>
    <property type="project" value="UniProtKB-EC"/>
</dbReference>
<dbReference type="PANTHER" id="PTHR42933:SF4">
    <property type="entry name" value="TYPE I RESTRICTION ENZYME ECOKI METHYLASE SUBUNIT"/>
    <property type="match status" value="1"/>
</dbReference>
<dbReference type="PRINTS" id="PR00507">
    <property type="entry name" value="N12N6MTFRASE"/>
</dbReference>
<dbReference type="InterPro" id="IPR038333">
    <property type="entry name" value="T1MK-like_N_sf"/>
</dbReference>
<sequence>MSISTVIKSIQDIMRKDVGVDGDAQRIGQLVWMLFLKIFDDREQEWELFDDDYHSPIPQYLRWRNWAADPEGITGDELKAFIDNDLFPGLQSLQPRGEDKRAFVVRSVFEDAYNYMKSGQLLRQVINKIEEGIDFNRSQQRHAFGDMYEQILRDLQSAGNAGEFYTPRAVTEFMVNRVDPRLDESVMDPACGTGGFLTCTIEHKRKHYVQTADDEQRLQRSIHGVEKKPLPHLLATTNMILHGIEVPDQIRHDNTLARPLISWGPKERVDVIVANPPFGGMEEDGIETNFPQAFRTRETADLFMTLFIHLLKDGGRAAVVLPDGFLFGEGMKTRLKEKLLSECNLHTIVRLPNGVFNPYTGIKTNLLFFTKGRPTESIWYYEHPYPEGYKSYSKTKPMRFTELETEIDWWGDEADGFAKRVENERAWKVGIDEIKARNYNLDIKNPHQGEQISHDPDELLAKYEQQQAEIQEIRNQLKDILADALGGSANSAVVASESAEAKQA</sequence>
<accession>A0A917Z7Y1</accession>
<evidence type="ECO:0000256" key="3">
    <source>
        <dbReference type="ARBA" id="ARBA00022603"/>
    </source>
</evidence>
<dbReference type="Pfam" id="PF02384">
    <property type="entry name" value="N6_Mtase"/>
    <property type="match status" value="1"/>
</dbReference>
<keyword evidence="10" id="KW-0255">Endonuclease</keyword>
<keyword evidence="3" id="KW-0489">Methyltransferase</keyword>
<name>A0A917Z7Y1_9GAMM</name>
<dbReference type="PROSITE" id="PS00092">
    <property type="entry name" value="N6_MTASE"/>
    <property type="match status" value="1"/>
</dbReference>
<dbReference type="PANTHER" id="PTHR42933">
    <property type="entry name" value="SLR6095 PROTEIN"/>
    <property type="match status" value="1"/>
</dbReference>
<dbReference type="EMBL" id="BMLT01000002">
    <property type="protein sequence ID" value="GGO77581.1"/>
    <property type="molecule type" value="Genomic_DNA"/>
</dbReference>
<feature type="domain" description="N6 adenine-specific DNA methyltransferase N-terminal" evidence="9">
    <location>
        <begin position="6"/>
        <end position="129"/>
    </location>
</feature>
<evidence type="ECO:0000256" key="1">
    <source>
        <dbReference type="ARBA" id="ARBA00006594"/>
    </source>
</evidence>
<dbReference type="InterPro" id="IPR022749">
    <property type="entry name" value="D12N6_MeTrfase_N"/>
</dbReference>
<evidence type="ECO:0000256" key="2">
    <source>
        <dbReference type="ARBA" id="ARBA00011900"/>
    </source>
</evidence>
<keyword evidence="6" id="KW-0680">Restriction system</keyword>
<dbReference type="GO" id="GO:0009307">
    <property type="term" value="P:DNA restriction-modification system"/>
    <property type="evidence" value="ECO:0007669"/>
    <property type="project" value="UniProtKB-KW"/>
</dbReference>
<comment type="catalytic activity">
    <reaction evidence="7">
        <text>a 2'-deoxyadenosine in DNA + S-adenosyl-L-methionine = an N(6)-methyl-2'-deoxyadenosine in DNA + S-adenosyl-L-homocysteine + H(+)</text>
        <dbReference type="Rhea" id="RHEA:15197"/>
        <dbReference type="Rhea" id="RHEA-COMP:12418"/>
        <dbReference type="Rhea" id="RHEA-COMP:12419"/>
        <dbReference type="ChEBI" id="CHEBI:15378"/>
        <dbReference type="ChEBI" id="CHEBI:57856"/>
        <dbReference type="ChEBI" id="CHEBI:59789"/>
        <dbReference type="ChEBI" id="CHEBI:90615"/>
        <dbReference type="ChEBI" id="CHEBI:90616"/>
        <dbReference type="EC" id="2.1.1.72"/>
    </reaction>
</comment>
<dbReference type="AlphaFoldDB" id="A0A917Z7Y1"/>
<evidence type="ECO:0000256" key="7">
    <source>
        <dbReference type="ARBA" id="ARBA00047942"/>
    </source>
</evidence>